<dbReference type="PANTHER" id="PTHR12042:SF21">
    <property type="entry name" value="ALPHA1,4-GALACTOSYLTRANSFERASE 1-RELATED"/>
    <property type="match status" value="1"/>
</dbReference>
<evidence type="ECO:0000313" key="1">
    <source>
        <dbReference type="EMBL" id="MDP5307342.1"/>
    </source>
</evidence>
<gene>
    <name evidence="1" type="ORF">Q5Y72_09575</name>
</gene>
<evidence type="ECO:0000313" key="2">
    <source>
        <dbReference type="Proteomes" id="UP001224997"/>
    </source>
</evidence>
<protein>
    <recommendedName>
        <fullName evidence="3">Alpha 1,4-glycosyltransferase domain-containing protein</fullName>
    </recommendedName>
</protein>
<dbReference type="SUPFAM" id="SSF53448">
    <property type="entry name" value="Nucleotide-diphospho-sugar transferases"/>
    <property type="match status" value="1"/>
</dbReference>
<dbReference type="RefSeq" id="WP_305963187.1">
    <property type="nucleotide sequence ID" value="NZ_JAVAMQ010000007.1"/>
</dbReference>
<dbReference type="EMBL" id="JAVAMQ010000007">
    <property type="protein sequence ID" value="MDP5307342.1"/>
    <property type="molecule type" value="Genomic_DNA"/>
</dbReference>
<dbReference type="PANTHER" id="PTHR12042">
    <property type="entry name" value="LACTOSYLCERAMIDE 4-ALPHA-GALACTOSYLTRANSFERASE ALPHA- 1,4-GALACTOSYLTRANSFERASE"/>
    <property type="match status" value="1"/>
</dbReference>
<organism evidence="1 2">
    <name type="scientific">Paracoccus spongiarum</name>
    <dbReference type="NCBI Taxonomy" id="3064387"/>
    <lineage>
        <taxon>Bacteria</taxon>
        <taxon>Pseudomonadati</taxon>
        <taxon>Pseudomonadota</taxon>
        <taxon>Alphaproteobacteria</taxon>
        <taxon>Rhodobacterales</taxon>
        <taxon>Paracoccaceae</taxon>
        <taxon>Paracoccus</taxon>
    </lineage>
</organism>
<dbReference type="InterPro" id="IPR029044">
    <property type="entry name" value="Nucleotide-diphossugar_trans"/>
</dbReference>
<dbReference type="InterPro" id="IPR051981">
    <property type="entry name" value="Glycosyltransf_32"/>
</dbReference>
<evidence type="ECO:0008006" key="3">
    <source>
        <dbReference type="Google" id="ProtNLM"/>
    </source>
</evidence>
<dbReference type="Gene3D" id="3.90.550.20">
    <property type="match status" value="1"/>
</dbReference>
<reference evidence="1 2" key="1">
    <citation type="submission" date="2023-08" db="EMBL/GenBank/DDBJ databases">
        <authorList>
            <person name="Park J.-S."/>
        </authorList>
    </citation>
    <scope>NUCLEOTIDE SEQUENCE [LARGE SCALE GENOMIC DNA]</scope>
    <source>
        <strain evidence="1 2">2205BS29-5</strain>
    </source>
</reference>
<comment type="caution">
    <text evidence="1">The sequence shown here is derived from an EMBL/GenBank/DDBJ whole genome shotgun (WGS) entry which is preliminary data.</text>
</comment>
<name>A0ABT9JC13_9RHOB</name>
<sequence length="260" mass="28402">MRHVASLWIGARLGEIERAAIASFLRLGHAFTLYGYGAIGNLPAGVTLADASEILPGDSILRDRRSGSPAMHADLFRYAMVRATDALWVDLDMIALRPFDFDTPWVLGREDDGQLNNAVLGLPRESRLLASLCAITPATRGVPPHLRGLRRQKYRLRSALRGGLPITEWPWGSTGPRALTHFATLTGDVGRAMPPQAFYPVPIHAVRRFLTPGALRPEDLPADSFGVHLWGRELRAELAGSFGGRVPRGSFLDLIRAEGA</sequence>
<dbReference type="Proteomes" id="UP001224997">
    <property type="component" value="Unassembled WGS sequence"/>
</dbReference>
<keyword evidence="2" id="KW-1185">Reference proteome</keyword>
<accession>A0ABT9JC13</accession>
<proteinExistence type="predicted"/>